<sequence length="92" mass="10001">MLIAHVKISFHSISLFVSFFHFSFNFPSIFDLFLITIIPRVPSSLCPSSCSGQGFCAFLADVYRCVCDSGYSGDGCETSPTASSLWSIGLSE</sequence>
<dbReference type="PROSITE" id="PS00022">
    <property type="entry name" value="EGF_1"/>
    <property type="match status" value="1"/>
</dbReference>
<dbReference type="EnsemblMetazoa" id="CJA42483.1">
    <property type="protein sequence ID" value="CJA42483.1"/>
    <property type="gene ID" value="WBGene00218331"/>
</dbReference>
<keyword evidence="2" id="KW-0245">EGF-like domain</keyword>
<feature type="domain" description="EGF-like" evidence="4">
    <location>
        <begin position="42"/>
        <end position="77"/>
    </location>
</feature>
<dbReference type="Pfam" id="PF07974">
    <property type="entry name" value="EGF_2"/>
    <property type="match status" value="1"/>
</dbReference>
<dbReference type="InterPro" id="IPR013111">
    <property type="entry name" value="EGF_extracell"/>
</dbReference>
<organism evidence="5 6">
    <name type="scientific">Caenorhabditis japonica</name>
    <dbReference type="NCBI Taxonomy" id="281687"/>
    <lineage>
        <taxon>Eukaryota</taxon>
        <taxon>Metazoa</taxon>
        <taxon>Ecdysozoa</taxon>
        <taxon>Nematoda</taxon>
        <taxon>Chromadorea</taxon>
        <taxon>Rhabditida</taxon>
        <taxon>Rhabditina</taxon>
        <taxon>Rhabditomorpha</taxon>
        <taxon>Rhabditoidea</taxon>
        <taxon>Rhabditidae</taxon>
        <taxon>Peloderinae</taxon>
        <taxon>Caenorhabditis</taxon>
    </lineage>
</organism>
<keyword evidence="6" id="KW-1185">Reference proteome</keyword>
<dbReference type="PROSITE" id="PS01186">
    <property type="entry name" value="EGF_2"/>
    <property type="match status" value="1"/>
</dbReference>
<dbReference type="Gene3D" id="2.10.25.10">
    <property type="entry name" value="Laminin"/>
    <property type="match status" value="1"/>
</dbReference>
<evidence type="ECO:0000259" key="4">
    <source>
        <dbReference type="PROSITE" id="PS50026"/>
    </source>
</evidence>
<evidence type="ECO:0000313" key="6">
    <source>
        <dbReference type="Proteomes" id="UP000005237"/>
    </source>
</evidence>
<reference evidence="5" key="2">
    <citation type="submission" date="2022-06" db="UniProtKB">
        <authorList>
            <consortium name="EnsemblMetazoa"/>
        </authorList>
    </citation>
    <scope>IDENTIFICATION</scope>
    <source>
        <strain evidence="5">DF5081</strain>
    </source>
</reference>
<name>A0A8R1IWF5_CAEJA</name>
<evidence type="ECO:0000256" key="3">
    <source>
        <dbReference type="SAM" id="Phobius"/>
    </source>
</evidence>
<accession>A0A8R1IWF5</accession>
<comment type="caution">
    <text evidence="2">Lacks conserved residue(s) required for the propagation of feature annotation.</text>
</comment>
<feature type="transmembrane region" description="Helical" evidence="3">
    <location>
        <begin position="12"/>
        <end position="38"/>
    </location>
</feature>
<evidence type="ECO:0000256" key="1">
    <source>
        <dbReference type="ARBA" id="ARBA00023157"/>
    </source>
</evidence>
<reference evidence="6" key="1">
    <citation type="submission" date="2010-08" db="EMBL/GenBank/DDBJ databases">
        <authorList>
            <consortium name="Caenorhabditis japonica Sequencing Consortium"/>
            <person name="Wilson R.K."/>
        </authorList>
    </citation>
    <scope>NUCLEOTIDE SEQUENCE [LARGE SCALE GENOMIC DNA]</scope>
    <source>
        <strain evidence="6">DF5081</strain>
    </source>
</reference>
<protein>
    <submittedName>
        <fullName evidence="5">EGF-like domain-containing protein</fullName>
    </submittedName>
</protein>
<dbReference type="InterPro" id="IPR000742">
    <property type="entry name" value="EGF"/>
</dbReference>
<dbReference type="PROSITE" id="PS50026">
    <property type="entry name" value="EGF_3"/>
    <property type="match status" value="1"/>
</dbReference>
<dbReference type="Proteomes" id="UP000005237">
    <property type="component" value="Unassembled WGS sequence"/>
</dbReference>
<evidence type="ECO:0000256" key="2">
    <source>
        <dbReference type="PROSITE-ProRule" id="PRU00076"/>
    </source>
</evidence>
<dbReference type="SUPFAM" id="SSF57196">
    <property type="entry name" value="EGF/Laminin"/>
    <property type="match status" value="1"/>
</dbReference>
<feature type="disulfide bond" evidence="2">
    <location>
        <begin position="46"/>
        <end position="56"/>
    </location>
</feature>
<keyword evidence="1 2" id="KW-1015">Disulfide bond</keyword>
<proteinExistence type="predicted"/>
<keyword evidence="3" id="KW-0472">Membrane</keyword>
<evidence type="ECO:0000313" key="5">
    <source>
        <dbReference type="EnsemblMetazoa" id="CJA42483.1"/>
    </source>
</evidence>
<keyword evidence="3" id="KW-0812">Transmembrane</keyword>
<keyword evidence="3" id="KW-1133">Transmembrane helix</keyword>
<feature type="disulfide bond" evidence="2">
    <location>
        <begin position="67"/>
        <end position="76"/>
    </location>
</feature>
<dbReference type="AlphaFoldDB" id="A0A8R1IWF5"/>